<evidence type="ECO:0000256" key="1">
    <source>
        <dbReference type="SAM" id="MobiDB-lite"/>
    </source>
</evidence>
<accession>A0A8H6M7R0</accession>
<comment type="caution">
    <text evidence="2">The sequence shown here is derived from an EMBL/GenBank/DDBJ whole genome shotgun (WGS) entry which is preliminary data.</text>
</comment>
<dbReference type="EMBL" id="JACGCI010000027">
    <property type="protein sequence ID" value="KAF6756094.1"/>
    <property type="molecule type" value="Genomic_DNA"/>
</dbReference>
<protein>
    <submittedName>
        <fullName evidence="2">Uncharacterized protein</fullName>
    </submittedName>
</protein>
<evidence type="ECO:0000313" key="3">
    <source>
        <dbReference type="Proteomes" id="UP000521943"/>
    </source>
</evidence>
<dbReference type="Proteomes" id="UP000521943">
    <property type="component" value="Unassembled WGS sequence"/>
</dbReference>
<keyword evidence="3" id="KW-1185">Reference proteome</keyword>
<feature type="region of interest" description="Disordered" evidence="1">
    <location>
        <begin position="169"/>
        <end position="210"/>
    </location>
</feature>
<organism evidence="2 3">
    <name type="scientific">Ephemerocybe angulata</name>
    <dbReference type="NCBI Taxonomy" id="980116"/>
    <lineage>
        <taxon>Eukaryota</taxon>
        <taxon>Fungi</taxon>
        <taxon>Dikarya</taxon>
        <taxon>Basidiomycota</taxon>
        <taxon>Agaricomycotina</taxon>
        <taxon>Agaricomycetes</taxon>
        <taxon>Agaricomycetidae</taxon>
        <taxon>Agaricales</taxon>
        <taxon>Agaricineae</taxon>
        <taxon>Psathyrellaceae</taxon>
        <taxon>Ephemerocybe</taxon>
    </lineage>
</organism>
<reference evidence="2 3" key="1">
    <citation type="submission" date="2020-07" db="EMBL/GenBank/DDBJ databases">
        <title>Comparative genomics of pyrophilous fungi reveals a link between fire events and developmental genes.</title>
        <authorList>
            <consortium name="DOE Joint Genome Institute"/>
            <person name="Steindorff A.S."/>
            <person name="Carver A."/>
            <person name="Calhoun S."/>
            <person name="Stillman K."/>
            <person name="Liu H."/>
            <person name="Lipzen A."/>
            <person name="Pangilinan J."/>
            <person name="Labutti K."/>
            <person name="Bruns T.D."/>
            <person name="Grigoriev I.V."/>
        </authorList>
    </citation>
    <scope>NUCLEOTIDE SEQUENCE [LARGE SCALE GENOMIC DNA]</scope>
    <source>
        <strain evidence="2 3">CBS 144469</strain>
    </source>
</reference>
<sequence length="227" mass="24820">MISYHQNIIRKPHGYEITGVLLHKYTWPHINSYQPDPLRAAQSSTGASMHVAWMLWDGYTYVHDVNIVKWRGIGRLIENAVGLSSGDSPGEHCLHSSLIELISYTLARPPVGSSVLDASTEVTTVLTPFSIRIEGVKQLPRRLTESKTLLLLGLGWRCRFGLSISRAAQPRKTKRKRNDGEEGGVGTVGTVGPVGPWGRSSGTASNARVTWAPTPIGDGRLFGIGQR</sequence>
<proteinExistence type="predicted"/>
<name>A0A8H6M7R0_9AGAR</name>
<gene>
    <name evidence="2" type="ORF">DFP72DRAFT_846866</name>
</gene>
<evidence type="ECO:0000313" key="2">
    <source>
        <dbReference type="EMBL" id="KAF6756094.1"/>
    </source>
</evidence>
<dbReference type="AlphaFoldDB" id="A0A8H6M7R0"/>